<dbReference type="OrthoDB" id="1007317at2"/>
<evidence type="ECO:0000256" key="1">
    <source>
        <dbReference type="SAM" id="MobiDB-lite"/>
    </source>
</evidence>
<feature type="chain" id="PRO_5015656016" description="Pyrroloquinoline-quinone binding quinoprotein" evidence="2">
    <location>
        <begin position="26"/>
        <end position="671"/>
    </location>
</feature>
<dbReference type="Proteomes" id="UP000238312">
    <property type="component" value="Unassembled WGS sequence"/>
</dbReference>
<name>A0A2T0MRD8_9ACTN</name>
<keyword evidence="4" id="KW-1185">Reference proteome</keyword>
<dbReference type="InterPro" id="IPR011041">
    <property type="entry name" value="Quinoprot_gluc/sorb_DH_b-prop"/>
</dbReference>
<dbReference type="AlphaFoldDB" id="A0A2T0MRD8"/>
<evidence type="ECO:0000313" key="4">
    <source>
        <dbReference type="Proteomes" id="UP000238312"/>
    </source>
</evidence>
<gene>
    <name evidence="3" type="ORF">B0I32_116220</name>
</gene>
<dbReference type="InterPro" id="IPR045383">
    <property type="entry name" value="DUF6528"/>
</dbReference>
<organism evidence="3 4">
    <name type="scientific">Nonomuraea fuscirosea</name>
    <dbReference type="NCBI Taxonomy" id="1291556"/>
    <lineage>
        <taxon>Bacteria</taxon>
        <taxon>Bacillati</taxon>
        <taxon>Actinomycetota</taxon>
        <taxon>Actinomycetes</taxon>
        <taxon>Streptosporangiales</taxon>
        <taxon>Streptosporangiaceae</taxon>
        <taxon>Nonomuraea</taxon>
    </lineage>
</organism>
<dbReference type="RefSeq" id="WP_106246790.1">
    <property type="nucleotide sequence ID" value="NZ_PVNG01000016.1"/>
</dbReference>
<feature type="compositionally biased region" description="Polar residues" evidence="1">
    <location>
        <begin position="316"/>
        <end position="329"/>
    </location>
</feature>
<evidence type="ECO:0008006" key="5">
    <source>
        <dbReference type="Google" id="ProtNLM"/>
    </source>
</evidence>
<dbReference type="Pfam" id="PF20138">
    <property type="entry name" value="DUF6528"/>
    <property type="match status" value="1"/>
</dbReference>
<dbReference type="EMBL" id="PVNG01000016">
    <property type="protein sequence ID" value="PRX60829.1"/>
    <property type="molecule type" value="Genomic_DNA"/>
</dbReference>
<feature type="region of interest" description="Disordered" evidence="1">
    <location>
        <begin position="310"/>
        <end position="337"/>
    </location>
</feature>
<accession>A0A2T0MRD8</accession>
<evidence type="ECO:0000313" key="3">
    <source>
        <dbReference type="EMBL" id="PRX60829.1"/>
    </source>
</evidence>
<dbReference type="SUPFAM" id="SSF50952">
    <property type="entry name" value="Soluble quinoprotein glucose dehydrogenase"/>
    <property type="match status" value="1"/>
</dbReference>
<reference evidence="3 4" key="1">
    <citation type="submission" date="2018-03" db="EMBL/GenBank/DDBJ databases">
        <title>Genomic Encyclopedia of Type Strains, Phase III (KMG-III): the genomes of soil and plant-associated and newly described type strains.</title>
        <authorList>
            <person name="Whitman W."/>
        </authorList>
    </citation>
    <scope>NUCLEOTIDE SEQUENCE [LARGE SCALE GENOMIC DNA]</scope>
    <source>
        <strain evidence="3 4">CGMCC 4.7104</strain>
    </source>
</reference>
<sequence>MRTAAVIAAVLGTLLAGTGVPTAEASTNAAPAATTHVRTDAAVTTHATETTTVTTDATETTTVTTDATATTDDYWVVGGDQTGRRLTAYDPAVADWNTVQAVKWTWQPTVTPGGFSADEVSAFGLIADFKLRRRPSGAQSLVVAAGGSRGVAAVVSYPGGTRQWARVLPGNLHAAELLPDGNIAVAASTGGWIRVYASSQGPGAATYAEFRLTDAHAALWDPAVRRLWVIGRDPGSDRHILTALAVEGTPAAPALREDTGRRAELPTGGGHDVYAHPLDPRKLWLTTGSAAYLYDKTAKTFTPAPAGADRNAVKSIGSQPSGQIVQTRADSAKSPPGSCVASTWCTDTVDFFAPAMTRRRVGAAFYKARVWSPYYGVVDQSLRGTVWSRARTASGAWDGGAALIDDNGGVSAVAVAALPDGGLRLLTVVPGSGVWDRGRSAAGVWDEHAVKIDGNGDITDISAAALPDGSLHVQLAVPGSGVWGRARSAAGVWDASAVKIDDNGFVSGVSAAALPGGTLHVQTVVPGAGVWNRTRSATGTWAAASVKIDAGPAVTAVSAAGLPDGSLHVQLAVPGSGVWNLARSAAGAWGARARIDANGSVSALSAAGRPDGGLHVQTVVPGAGVWDRTRTPAGTWGTSATKIDANGSVLDLSAAGPRDGAVHLVTLPDID</sequence>
<protein>
    <recommendedName>
        <fullName evidence="5">Pyrroloquinoline-quinone binding quinoprotein</fullName>
    </recommendedName>
</protein>
<keyword evidence="2" id="KW-0732">Signal</keyword>
<comment type="caution">
    <text evidence="3">The sequence shown here is derived from an EMBL/GenBank/DDBJ whole genome shotgun (WGS) entry which is preliminary data.</text>
</comment>
<evidence type="ECO:0000256" key="2">
    <source>
        <dbReference type="SAM" id="SignalP"/>
    </source>
</evidence>
<proteinExistence type="predicted"/>
<feature type="signal peptide" evidence="2">
    <location>
        <begin position="1"/>
        <end position="25"/>
    </location>
</feature>